<comment type="caution">
    <text evidence="1">The sequence shown here is derived from an EMBL/GenBank/DDBJ whole genome shotgun (WGS) entry which is preliminary data.</text>
</comment>
<sequence length="33" mass="3547">MISGPPLPATAPALDILRTTKTAHARINYMHST</sequence>
<accession>A0AAV0L7R9</accession>
<proteinExistence type="predicted"/>
<dbReference type="AlphaFoldDB" id="A0AAV0L7R9"/>
<reference evidence="1" key="1">
    <citation type="submission" date="2022-08" db="EMBL/GenBank/DDBJ databases">
        <authorList>
            <person name="Gutierrez-Valencia J."/>
        </authorList>
    </citation>
    <scope>NUCLEOTIDE SEQUENCE</scope>
</reference>
<gene>
    <name evidence="1" type="ORF">LITE_LOCUS22365</name>
</gene>
<organism evidence="1 2">
    <name type="scientific">Linum tenue</name>
    <dbReference type="NCBI Taxonomy" id="586396"/>
    <lineage>
        <taxon>Eukaryota</taxon>
        <taxon>Viridiplantae</taxon>
        <taxon>Streptophyta</taxon>
        <taxon>Embryophyta</taxon>
        <taxon>Tracheophyta</taxon>
        <taxon>Spermatophyta</taxon>
        <taxon>Magnoliopsida</taxon>
        <taxon>eudicotyledons</taxon>
        <taxon>Gunneridae</taxon>
        <taxon>Pentapetalae</taxon>
        <taxon>rosids</taxon>
        <taxon>fabids</taxon>
        <taxon>Malpighiales</taxon>
        <taxon>Linaceae</taxon>
        <taxon>Linum</taxon>
    </lineage>
</organism>
<evidence type="ECO:0000313" key="2">
    <source>
        <dbReference type="Proteomes" id="UP001154282"/>
    </source>
</evidence>
<keyword evidence="2" id="KW-1185">Reference proteome</keyword>
<dbReference type="Proteomes" id="UP001154282">
    <property type="component" value="Unassembled WGS sequence"/>
</dbReference>
<name>A0AAV0L7R9_9ROSI</name>
<dbReference type="EMBL" id="CAMGYJ010000006">
    <property type="protein sequence ID" value="CAI0429932.1"/>
    <property type="molecule type" value="Genomic_DNA"/>
</dbReference>
<evidence type="ECO:0000313" key="1">
    <source>
        <dbReference type="EMBL" id="CAI0429932.1"/>
    </source>
</evidence>
<protein>
    <submittedName>
        <fullName evidence="1">Uncharacterized protein</fullName>
    </submittedName>
</protein>